<dbReference type="AlphaFoldDB" id="A0AAV7W9R1"/>
<reference evidence="1" key="1">
    <citation type="journal article" date="2022" name="bioRxiv">
        <title>Sequencing and chromosome-scale assembly of the giantPleurodeles waltlgenome.</title>
        <authorList>
            <person name="Brown T."/>
            <person name="Elewa A."/>
            <person name="Iarovenko S."/>
            <person name="Subramanian E."/>
            <person name="Araus A.J."/>
            <person name="Petzold A."/>
            <person name="Susuki M."/>
            <person name="Suzuki K.-i.T."/>
            <person name="Hayashi T."/>
            <person name="Toyoda A."/>
            <person name="Oliveira C."/>
            <person name="Osipova E."/>
            <person name="Leigh N.D."/>
            <person name="Simon A."/>
            <person name="Yun M.H."/>
        </authorList>
    </citation>
    <scope>NUCLEOTIDE SEQUENCE</scope>
    <source>
        <strain evidence="1">20211129_DDA</strain>
        <tissue evidence="1">Liver</tissue>
    </source>
</reference>
<organism evidence="1 2">
    <name type="scientific">Pleurodeles waltl</name>
    <name type="common">Iberian ribbed newt</name>
    <dbReference type="NCBI Taxonomy" id="8319"/>
    <lineage>
        <taxon>Eukaryota</taxon>
        <taxon>Metazoa</taxon>
        <taxon>Chordata</taxon>
        <taxon>Craniata</taxon>
        <taxon>Vertebrata</taxon>
        <taxon>Euteleostomi</taxon>
        <taxon>Amphibia</taxon>
        <taxon>Batrachia</taxon>
        <taxon>Caudata</taxon>
        <taxon>Salamandroidea</taxon>
        <taxon>Salamandridae</taxon>
        <taxon>Pleurodelinae</taxon>
        <taxon>Pleurodeles</taxon>
    </lineage>
</organism>
<name>A0AAV7W9R1_PLEWA</name>
<sequence>MAFFVRPPIDSDKRGGCPEQMRGPPFFPELVAAVCGTGRGQWRRPSEGGHPVSPILLILSSRGLSCTERFIFCASQSVPWDRGDAADDQATTRACKPTPSATAAQGEFRGTRRGVCKHSQTGTVCTRRFNLFRGPGRGLQTPRSHGAGDLPHK</sequence>
<gene>
    <name evidence="1" type="ORF">NDU88_004720</name>
</gene>
<comment type="caution">
    <text evidence="1">The sequence shown here is derived from an EMBL/GenBank/DDBJ whole genome shotgun (WGS) entry which is preliminary data.</text>
</comment>
<evidence type="ECO:0000313" key="1">
    <source>
        <dbReference type="EMBL" id="KAJ1209342.1"/>
    </source>
</evidence>
<keyword evidence="2" id="KW-1185">Reference proteome</keyword>
<evidence type="ECO:0000313" key="2">
    <source>
        <dbReference type="Proteomes" id="UP001066276"/>
    </source>
</evidence>
<proteinExistence type="predicted"/>
<protein>
    <submittedName>
        <fullName evidence="1">Uncharacterized protein</fullName>
    </submittedName>
</protein>
<dbReference type="EMBL" id="JANPWB010000002">
    <property type="protein sequence ID" value="KAJ1209342.1"/>
    <property type="molecule type" value="Genomic_DNA"/>
</dbReference>
<accession>A0AAV7W9R1</accession>
<dbReference type="Proteomes" id="UP001066276">
    <property type="component" value="Chromosome 1_2"/>
</dbReference>